<comment type="similarity">
    <text evidence="7">Belongs to the metallo-dependent hydrolases superfamily. HutI family.</text>
</comment>
<feature type="binding site" evidence="7">
    <location>
        <position position="242"/>
    </location>
    <ligand>
        <name>4-imidazolone-5-propanoate</name>
        <dbReference type="ChEBI" id="CHEBI:77893"/>
    </ligand>
</feature>
<evidence type="ECO:0000256" key="1">
    <source>
        <dbReference type="ARBA" id="ARBA00012864"/>
    </source>
</evidence>
<protein>
    <recommendedName>
        <fullName evidence="1 7">Imidazolonepropionase</fullName>
        <ecNumber evidence="1 7">3.5.2.7</ecNumber>
    </recommendedName>
    <alternativeName>
        <fullName evidence="7">Imidazolone-5-propionate hydrolase</fullName>
    </alternativeName>
</protein>
<dbReference type="InterPro" id="IPR054418">
    <property type="entry name" value="MQNX/HUTI_composite_N"/>
</dbReference>
<dbReference type="CDD" id="cd01296">
    <property type="entry name" value="Imidazolone-5PH"/>
    <property type="match status" value="1"/>
</dbReference>
<proteinExistence type="inferred from homology"/>
<feature type="binding site" evidence="7">
    <location>
        <position position="176"/>
    </location>
    <ligand>
        <name>4-imidazolone-5-propanoate</name>
        <dbReference type="ChEBI" id="CHEBI:77893"/>
    </ligand>
</feature>
<feature type="binding site" evidence="7">
    <location>
        <position position="239"/>
    </location>
    <ligand>
        <name>Zn(2+)</name>
        <dbReference type="ChEBI" id="CHEBI:29105"/>
    </ligand>
</feature>
<feature type="binding site" evidence="7">
    <location>
        <position position="317"/>
    </location>
    <ligand>
        <name>4-imidazolone-5-propanoate</name>
        <dbReference type="ChEBI" id="CHEBI:77893"/>
    </ligand>
</feature>
<evidence type="ECO:0000259" key="9">
    <source>
        <dbReference type="Pfam" id="PF22039"/>
    </source>
</evidence>
<comment type="cofactor">
    <cofactor evidence="7">
        <name>Zn(2+)</name>
        <dbReference type="ChEBI" id="CHEBI:29105"/>
    </cofactor>
    <cofactor evidence="7">
        <name>Fe(3+)</name>
        <dbReference type="ChEBI" id="CHEBI:29034"/>
    </cofactor>
    <text evidence="7">Binds 1 zinc or iron ion per subunit.</text>
</comment>
<keyword evidence="6 7" id="KW-0408">Iron</keyword>
<dbReference type="InterPro" id="IPR005920">
    <property type="entry name" value="HutI"/>
</dbReference>
<sequence>MTDLLVYGAAELVVGPGENGLERIEDGALAVEDGTVVATGESEALRSEYGDATRAIDASGRTVLPGFVDPHTHALFAGDRSDEFVARIEGNSYTDIMDKGGGIPVTVESVREASDEELLANLLDQLDVMLEHGTTMAEVKSGYGLDTETELRMLAVIDEADERHPVDVIPTFMGAHAVPAEMETDAYVDVVVEDQLPAVADQGIAAFCDVFCEEGVFDVSQSRRILEAGQDHGLTPKIHAEEFNRIGGAQLAADLGAVSADHLLSATDDDAGALAEAGVVPTLLPATAFSLDEPYADAEPFLDAGGPVALGTDLNPSCFVHSMGMVVSLACLRMKLSPAQAILGATTHAASALDRGGVGTLSEGTPADFTVFDLPSVTHIPANAGTNRVETVVKDGEPVVTAGGDRR</sequence>
<dbReference type="AlphaFoldDB" id="A0A1G8S932"/>
<dbReference type="InterPro" id="IPR006680">
    <property type="entry name" value="Amidohydro-rel"/>
</dbReference>
<dbReference type="GO" id="GO:0005737">
    <property type="term" value="C:cytoplasm"/>
    <property type="evidence" value="ECO:0007669"/>
    <property type="project" value="UniProtKB-SubCell"/>
</dbReference>
<dbReference type="InterPro" id="IPR011059">
    <property type="entry name" value="Metal-dep_hydrolase_composite"/>
</dbReference>
<feature type="binding site" evidence="7">
    <location>
        <position position="313"/>
    </location>
    <ligand>
        <name>Zn(2+)</name>
        <dbReference type="ChEBI" id="CHEBI:29105"/>
    </ligand>
</feature>
<feature type="binding site" evidence="7">
    <location>
        <position position="71"/>
    </location>
    <ligand>
        <name>Fe(3+)</name>
        <dbReference type="ChEBI" id="CHEBI:29034"/>
    </ligand>
</feature>
<dbReference type="GO" id="GO:0050480">
    <property type="term" value="F:imidazolonepropionase activity"/>
    <property type="evidence" value="ECO:0007669"/>
    <property type="project" value="UniProtKB-UniRule"/>
</dbReference>
<dbReference type="GO" id="GO:0008270">
    <property type="term" value="F:zinc ion binding"/>
    <property type="evidence" value="ECO:0007669"/>
    <property type="project" value="UniProtKB-UniRule"/>
</dbReference>
<feature type="domain" description="Aminodeoxyfutalosine deaminase/Imidazolonepropionase-like composite" evidence="9">
    <location>
        <begin position="27"/>
        <end position="52"/>
    </location>
</feature>
<comment type="subcellular location">
    <subcellularLocation>
        <location evidence="7">Cytoplasm</location>
    </subcellularLocation>
</comment>
<dbReference type="SUPFAM" id="SSF51338">
    <property type="entry name" value="Composite domain of metallo-dependent hydrolases"/>
    <property type="match status" value="1"/>
</dbReference>
<gene>
    <name evidence="7" type="primary">hutI</name>
    <name evidence="10" type="ORF">SAMN05216226_101356</name>
</gene>
<dbReference type="SUPFAM" id="SSF51556">
    <property type="entry name" value="Metallo-dependent hydrolases"/>
    <property type="match status" value="1"/>
</dbReference>
<dbReference type="GO" id="GO:0005506">
    <property type="term" value="F:iron ion binding"/>
    <property type="evidence" value="ECO:0007669"/>
    <property type="project" value="UniProtKB-UniRule"/>
</dbReference>
<evidence type="ECO:0000256" key="3">
    <source>
        <dbReference type="ARBA" id="ARBA00022801"/>
    </source>
</evidence>
<name>A0A1G8S932_9EURY</name>
<dbReference type="Pfam" id="PF01979">
    <property type="entry name" value="Amidohydro_1"/>
    <property type="match status" value="1"/>
</dbReference>
<dbReference type="EMBL" id="FNFC01000001">
    <property type="protein sequence ID" value="SDJ25736.1"/>
    <property type="molecule type" value="Genomic_DNA"/>
</dbReference>
<feature type="domain" description="Amidohydrolase-related" evidence="8">
    <location>
        <begin position="62"/>
        <end position="399"/>
    </location>
</feature>
<organism evidence="10 11">
    <name type="scientific">Halovenus aranensis</name>
    <dbReference type="NCBI Taxonomy" id="890420"/>
    <lineage>
        <taxon>Archaea</taxon>
        <taxon>Methanobacteriati</taxon>
        <taxon>Methanobacteriota</taxon>
        <taxon>Stenosarchaea group</taxon>
        <taxon>Halobacteria</taxon>
        <taxon>Halobacteriales</taxon>
        <taxon>Haloarculaceae</taxon>
        <taxon>Halovenus</taxon>
    </lineage>
</organism>
<feature type="binding site" evidence="7">
    <location>
        <position position="73"/>
    </location>
    <ligand>
        <name>Zn(2+)</name>
        <dbReference type="ChEBI" id="CHEBI:29105"/>
    </ligand>
</feature>
<feature type="binding site" evidence="7">
    <location>
        <position position="71"/>
    </location>
    <ligand>
        <name>Zn(2+)</name>
        <dbReference type="ChEBI" id="CHEBI:29105"/>
    </ligand>
</feature>
<dbReference type="HAMAP" id="MF_00372">
    <property type="entry name" value="HutI"/>
    <property type="match status" value="1"/>
</dbReference>
<comment type="caution">
    <text evidence="7">Lacks conserved residue(s) required for the propagation of feature annotation.</text>
</comment>
<evidence type="ECO:0000256" key="5">
    <source>
        <dbReference type="ARBA" id="ARBA00022833"/>
    </source>
</evidence>
<dbReference type="RefSeq" id="WP_092698787.1">
    <property type="nucleotide sequence ID" value="NZ_FNFC01000001.1"/>
</dbReference>
<dbReference type="NCBIfam" id="TIGR01224">
    <property type="entry name" value="hutI"/>
    <property type="match status" value="1"/>
</dbReference>
<dbReference type="PANTHER" id="PTHR42752:SF1">
    <property type="entry name" value="IMIDAZOLONEPROPIONASE-RELATED"/>
    <property type="match status" value="1"/>
</dbReference>
<keyword evidence="4 7" id="KW-0369">Histidine metabolism</keyword>
<dbReference type="STRING" id="890420.SAMN05216226_101356"/>
<feature type="binding site" evidence="7">
    <location>
        <position position="143"/>
    </location>
    <ligand>
        <name>N-formimidoyl-L-glutamate</name>
        <dbReference type="ChEBI" id="CHEBI:58928"/>
    </ligand>
</feature>
<evidence type="ECO:0000256" key="7">
    <source>
        <dbReference type="HAMAP-Rule" id="MF_00372"/>
    </source>
</evidence>
<dbReference type="PANTHER" id="PTHR42752">
    <property type="entry name" value="IMIDAZOLONEPROPIONASE"/>
    <property type="match status" value="1"/>
</dbReference>
<comment type="function">
    <text evidence="7">Catalyzes the hydrolytic cleavage of the carbon-nitrogen bond in imidazolone-5-propanoate to yield N-formimidoyl-L-glutamate. It is the third step in the universal histidine degradation pathway.</text>
</comment>
<keyword evidence="3 7" id="KW-0378">Hydrolase</keyword>
<feature type="binding site" evidence="7">
    <location>
        <position position="80"/>
    </location>
    <ligand>
        <name>4-imidazolone-5-propanoate</name>
        <dbReference type="ChEBI" id="CHEBI:77893"/>
    </ligand>
</feature>
<evidence type="ECO:0000256" key="4">
    <source>
        <dbReference type="ARBA" id="ARBA00022808"/>
    </source>
</evidence>
<feature type="binding site" evidence="7">
    <location>
        <position position="315"/>
    </location>
    <ligand>
        <name>N-formimidoyl-L-glutamate</name>
        <dbReference type="ChEBI" id="CHEBI:58928"/>
    </ligand>
</feature>
<evidence type="ECO:0000256" key="6">
    <source>
        <dbReference type="ARBA" id="ARBA00023004"/>
    </source>
</evidence>
<dbReference type="Pfam" id="PF22039">
    <property type="entry name" value="HUTI_composite_bact"/>
    <property type="match status" value="1"/>
</dbReference>
<accession>A0A1G8S932</accession>
<evidence type="ECO:0000313" key="10">
    <source>
        <dbReference type="EMBL" id="SDJ25736.1"/>
    </source>
</evidence>
<feature type="binding site" evidence="7">
    <location>
        <position position="313"/>
    </location>
    <ligand>
        <name>Fe(3+)</name>
        <dbReference type="ChEBI" id="CHEBI:29034"/>
    </ligand>
</feature>
<dbReference type="UniPathway" id="UPA00379">
    <property type="reaction ID" value="UER00551"/>
</dbReference>
<dbReference type="OrthoDB" id="24954at2157"/>
<keyword evidence="2 7" id="KW-0479">Metal-binding</keyword>
<comment type="pathway">
    <text evidence="7">Amino-acid degradation; L-histidine degradation into L-glutamate; N-formimidoyl-L-glutamate from L-histidine: step 3/3.</text>
</comment>
<keyword evidence="7" id="KW-0963">Cytoplasm</keyword>
<feature type="binding site" evidence="7">
    <location>
        <position position="239"/>
    </location>
    <ligand>
        <name>Fe(3+)</name>
        <dbReference type="ChEBI" id="CHEBI:29034"/>
    </ligand>
</feature>
<dbReference type="Gene3D" id="3.20.20.140">
    <property type="entry name" value="Metal-dependent hydrolases"/>
    <property type="match status" value="1"/>
</dbReference>
<keyword evidence="11" id="KW-1185">Reference proteome</keyword>
<reference evidence="10 11" key="1">
    <citation type="submission" date="2016-10" db="EMBL/GenBank/DDBJ databases">
        <authorList>
            <person name="de Groot N.N."/>
        </authorList>
    </citation>
    <scope>NUCLEOTIDE SEQUENCE [LARGE SCALE GENOMIC DNA]</scope>
    <source>
        <strain evidence="10 11">IBRC-M10015</strain>
    </source>
</reference>
<feature type="binding site" evidence="7">
    <location>
        <position position="73"/>
    </location>
    <ligand>
        <name>Fe(3+)</name>
        <dbReference type="ChEBI" id="CHEBI:29034"/>
    </ligand>
</feature>
<evidence type="ECO:0000259" key="8">
    <source>
        <dbReference type="Pfam" id="PF01979"/>
    </source>
</evidence>
<evidence type="ECO:0000256" key="2">
    <source>
        <dbReference type="ARBA" id="ARBA00022723"/>
    </source>
</evidence>
<dbReference type="EC" id="3.5.2.7" evidence="1 7"/>
<feature type="binding site" evidence="7">
    <location>
        <position position="143"/>
    </location>
    <ligand>
        <name>4-imidazolone-5-propanoate</name>
        <dbReference type="ChEBI" id="CHEBI:77893"/>
    </ligand>
</feature>
<dbReference type="Gene3D" id="2.30.40.10">
    <property type="entry name" value="Urease, subunit C, domain 1"/>
    <property type="match status" value="1"/>
</dbReference>
<dbReference type="InterPro" id="IPR032466">
    <property type="entry name" value="Metal_Hydrolase"/>
</dbReference>
<dbReference type="GO" id="GO:0019557">
    <property type="term" value="P:L-histidine catabolic process to glutamate and formate"/>
    <property type="evidence" value="ECO:0007669"/>
    <property type="project" value="UniProtKB-UniPathway"/>
</dbReference>
<dbReference type="FunFam" id="3.20.20.140:FF:000007">
    <property type="entry name" value="Imidazolonepropionase"/>
    <property type="match status" value="1"/>
</dbReference>
<dbReference type="Proteomes" id="UP000198856">
    <property type="component" value="Unassembled WGS sequence"/>
</dbReference>
<evidence type="ECO:0000313" key="11">
    <source>
        <dbReference type="Proteomes" id="UP000198856"/>
    </source>
</evidence>
<dbReference type="GO" id="GO:0019556">
    <property type="term" value="P:L-histidine catabolic process to glutamate and formamide"/>
    <property type="evidence" value="ECO:0007669"/>
    <property type="project" value="UniProtKB-UniRule"/>
</dbReference>
<comment type="catalytic activity">
    <reaction evidence="7">
        <text>4-imidazolone-5-propanoate + H2O = N-formimidoyl-L-glutamate</text>
        <dbReference type="Rhea" id="RHEA:23660"/>
        <dbReference type="ChEBI" id="CHEBI:15377"/>
        <dbReference type="ChEBI" id="CHEBI:58928"/>
        <dbReference type="ChEBI" id="CHEBI:77893"/>
        <dbReference type="EC" id="3.5.2.7"/>
    </reaction>
</comment>
<keyword evidence="5 7" id="KW-0862">Zinc</keyword>